<name>A0A023B9S8_GRENI</name>
<dbReference type="OMA" id="MGIPWVQ"/>
<reference evidence="22" key="1">
    <citation type="submission" date="2013-12" db="EMBL/GenBank/DDBJ databases">
        <authorList>
            <person name="Omoto C.K."/>
            <person name="Sibley D."/>
            <person name="Venepally P."/>
            <person name="Hadjithomas M."/>
            <person name="Karamycheva S."/>
            <person name="Brunk B."/>
            <person name="Roos D."/>
            <person name="Caler E."/>
            <person name="Lorenzi H."/>
        </authorList>
    </citation>
    <scope>NUCLEOTIDE SEQUENCE</scope>
</reference>
<dbReference type="GO" id="GO:0000287">
    <property type="term" value="F:magnesium ion binding"/>
    <property type="evidence" value="ECO:0007669"/>
    <property type="project" value="UniProtKB-UniRule"/>
</dbReference>
<comment type="function">
    <text evidence="13 16">Structure-specific nuclease with 5'-flap endonuclease and 5'-3' exonuclease activities involved in DNA replication and repair. During DNA replication, cleaves the 5'-overhanging flap structure that is generated by displacement synthesis when DNA polymerase encounters the 5'-end of a downstream Okazaki fragment. It enters the flap from the 5'-end and then tracks to cleave the flap base, leaving a nick for ligation. Also involved in the long patch base excision repair (LP-BER) pathway, by cleaving within the apurinic/apyrimidinic (AP) site-terminated flap. Acts as a genome stabilization factor that prevents flaps from equilibrating into structures that lead to duplications and deletions. Also possesses 5'-3' exonuclease activity on nicked or gapped double-stranded DNA, and exhibits RNase H activity. Also involved in replication and repair of rDNA and in repairing mitochondrial DNA.</text>
</comment>
<proteinExistence type="inferred from homology"/>
<dbReference type="Gene3D" id="3.40.50.1010">
    <property type="entry name" value="5'-nuclease"/>
    <property type="match status" value="1"/>
</dbReference>
<dbReference type="GO" id="GO:0008409">
    <property type="term" value="F:5'-3' exonuclease activity"/>
    <property type="evidence" value="ECO:0007669"/>
    <property type="project" value="UniProtKB-UniRule"/>
</dbReference>
<dbReference type="VEuPathDB" id="CryptoDB:GNI_046820"/>
<dbReference type="FunFam" id="3.40.50.1010:FF:000016">
    <property type="entry name" value="Flap endonuclease 1"/>
    <property type="match status" value="1"/>
</dbReference>
<keyword evidence="11 16" id="KW-0234">DNA repair</keyword>
<keyword evidence="4 16" id="KW-0479">Metal-binding</keyword>
<keyword evidence="9 16" id="KW-0460">Magnesium</keyword>
<comment type="similarity">
    <text evidence="14 16">Belongs to the XPG/RAD2 endonuclease family. FEN1 subfamily.</text>
</comment>
<dbReference type="GeneID" id="22911738"/>
<keyword evidence="12 16" id="KW-0539">Nucleus</keyword>
<gene>
    <name evidence="22" type="ORF">GNI_046820</name>
</gene>
<evidence type="ECO:0000256" key="11">
    <source>
        <dbReference type="ARBA" id="ARBA00023204"/>
    </source>
</evidence>
<evidence type="ECO:0000256" key="16">
    <source>
        <dbReference type="HAMAP-Rule" id="MF_03140"/>
    </source>
</evidence>
<feature type="domain" description="XPG N-terminal" evidence="21">
    <location>
        <begin position="1"/>
        <end position="109"/>
    </location>
</feature>
<dbReference type="PRINTS" id="PR00853">
    <property type="entry name" value="XPGRADSUPER"/>
</dbReference>
<evidence type="ECO:0000256" key="18">
    <source>
        <dbReference type="SAM" id="MobiDB-lite"/>
    </source>
</evidence>
<organism evidence="22 23">
    <name type="scientific">Gregarina niphandrodes</name>
    <name type="common">Septate eugregarine</name>
    <dbReference type="NCBI Taxonomy" id="110365"/>
    <lineage>
        <taxon>Eukaryota</taxon>
        <taxon>Sar</taxon>
        <taxon>Alveolata</taxon>
        <taxon>Apicomplexa</taxon>
        <taxon>Conoidasida</taxon>
        <taxon>Gregarinasina</taxon>
        <taxon>Eugregarinorida</taxon>
        <taxon>Gregarinidae</taxon>
        <taxon>Gregarina</taxon>
    </lineage>
</organism>
<sequence>MGIHGLNKFVAEKAPGAVEHAAPQSFMGRTVAVDASTCLYAFMIAIRDSENYGNLTNEAGEATSHIAGMLSRAIRMLELGMKPVYVFDGKPPLLKSGELARRKDRKAQAEAEMKEAKELGDDVRVKQLAGRMVRVTKKHNDDVKKLLKLMGIPIIEAPGEAESQCAMLCRAGKADATVSEDSDSLCFGTPLLLRSMNFTDKKQPVMVYHLDKLLQTLNFNQEQFIEFCILCGCDYCDSIKGIGPATAYKLLKDYGSIERIIDRLCTRPQHGTATKNIYNDGIYTQGVMNQDQDHMNQEQVTGSNEQVTGSNEQVTGSNEQVTGSNGSGTQTESLPELNEISGSGIQDVDKGDDMVDEMVGDGLDKKGSDQKKKKLYELPFMYPWAEAKQLFVYPDVIPLEELKDLDFQQKELQGG</sequence>
<evidence type="ECO:0000313" key="23">
    <source>
        <dbReference type="Proteomes" id="UP000019763"/>
    </source>
</evidence>
<evidence type="ECO:0000259" key="21">
    <source>
        <dbReference type="SMART" id="SM00485"/>
    </source>
</evidence>
<evidence type="ECO:0000256" key="9">
    <source>
        <dbReference type="ARBA" id="ARBA00022842"/>
    </source>
</evidence>
<dbReference type="GO" id="GO:0017108">
    <property type="term" value="F:5'-flap endonuclease activity"/>
    <property type="evidence" value="ECO:0007669"/>
    <property type="project" value="UniProtKB-UniRule"/>
</dbReference>
<dbReference type="GO" id="GO:0003677">
    <property type="term" value="F:DNA binding"/>
    <property type="evidence" value="ECO:0007669"/>
    <property type="project" value="UniProtKB-UniRule"/>
</dbReference>
<dbReference type="SMART" id="SM00475">
    <property type="entry name" value="53EXOc"/>
    <property type="match status" value="1"/>
</dbReference>
<dbReference type="CDD" id="cd09907">
    <property type="entry name" value="H3TH_FEN1-Euk"/>
    <property type="match status" value="1"/>
</dbReference>
<feature type="domain" description="5'-3' exonuclease" evidence="19">
    <location>
        <begin position="28"/>
        <end position="415"/>
    </location>
</feature>
<evidence type="ECO:0000256" key="4">
    <source>
        <dbReference type="ARBA" id="ARBA00022723"/>
    </source>
</evidence>
<dbReference type="eggNOG" id="KOG2519">
    <property type="taxonomic scope" value="Eukaryota"/>
</dbReference>
<dbReference type="InterPro" id="IPR029060">
    <property type="entry name" value="PIN-like_dom_sf"/>
</dbReference>
<dbReference type="InterPro" id="IPR006085">
    <property type="entry name" value="XPG_DNA_repair_N"/>
</dbReference>
<dbReference type="SUPFAM" id="SSF88723">
    <property type="entry name" value="PIN domain-like"/>
    <property type="match status" value="1"/>
</dbReference>
<keyword evidence="23" id="KW-1185">Reference proteome</keyword>
<feature type="compositionally biased region" description="Polar residues" evidence="18">
    <location>
        <begin position="297"/>
        <end position="333"/>
    </location>
</feature>
<comment type="subcellular location">
    <subcellularLocation>
        <location evidence="16">Nucleus</location>
        <location evidence="16">Nucleolus</location>
    </subcellularLocation>
    <subcellularLocation>
        <location evidence="16">Nucleus</location>
        <location evidence="16">Nucleoplasm</location>
    </subcellularLocation>
    <subcellularLocation>
        <location evidence="16">Mitochondrion</location>
    </subcellularLocation>
    <text evidence="16">Resides mostly in the nucleoli and relocalizes to the nucleoplasm upon DNA damage.</text>
</comment>
<evidence type="ECO:0000256" key="14">
    <source>
        <dbReference type="ARBA" id="ARBA00034726"/>
    </source>
</evidence>
<dbReference type="Pfam" id="PF00867">
    <property type="entry name" value="XPG_I"/>
    <property type="match status" value="1"/>
</dbReference>
<dbReference type="Proteomes" id="UP000019763">
    <property type="component" value="Unassembled WGS sequence"/>
</dbReference>
<dbReference type="InterPro" id="IPR006084">
    <property type="entry name" value="XPG/Rad2"/>
</dbReference>
<dbReference type="GO" id="GO:0006284">
    <property type="term" value="P:base-excision repair"/>
    <property type="evidence" value="ECO:0007669"/>
    <property type="project" value="UniProtKB-UniRule"/>
</dbReference>
<evidence type="ECO:0000259" key="20">
    <source>
        <dbReference type="SMART" id="SM00484"/>
    </source>
</evidence>
<dbReference type="PANTHER" id="PTHR11081">
    <property type="entry name" value="FLAP ENDONUCLEASE FAMILY MEMBER"/>
    <property type="match status" value="1"/>
</dbReference>
<dbReference type="EMBL" id="AFNH02000360">
    <property type="protein sequence ID" value="EZG74926.1"/>
    <property type="molecule type" value="Genomic_DNA"/>
</dbReference>
<protein>
    <recommendedName>
        <fullName evidence="16">Flap endonuclease 1</fullName>
        <shortName evidence="16">FEN-1</shortName>
        <ecNumber evidence="16">3.1.-.-</ecNumber>
    </recommendedName>
    <alternativeName>
        <fullName evidence="16">Flap structure-specific endonuclease 1</fullName>
    </alternativeName>
</protein>
<dbReference type="Pfam" id="PF00752">
    <property type="entry name" value="XPG_N"/>
    <property type="match status" value="1"/>
</dbReference>
<evidence type="ECO:0000256" key="2">
    <source>
        <dbReference type="ARBA" id="ARBA00022705"/>
    </source>
</evidence>
<dbReference type="EC" id="3.1.-.-" evidence="16"/>
<keyword evidence="10 16" id="KW-0496">Mitochondrion</keyword>
<accession>A0A023B9S8</accession>
<evidence type="ECO:0000256" key="15">
    <source>
        <dbReference type="ARBA" id="ARBA00063178"/>
    </source>
</evidence>
<comment type="subunit">
    <text evidence="15">Interacts with PCNA1 and PCNA2. Three molecules of FEN1 bind to one PCNA trimer with each molecule binding to one PCNA monomer. PCNA stimulates the nuclease activity without altering cleavage specificity.</text>
</comment>
<dbReference type="Gene3D" id="1.10.150.20">
    <property type="entry name" value="5' to 3' exonuclease, C-terminal subdomain"/>
    <property type="match status" value="1"/>
</dbReference>
<keyword evidence="7 16" id="KW-0378">Hydrolase</keyword>
<dbReference type="FunFam" id="1.10.150.20:FF:000009">
    <property type="entry name" value="Flap endonuclease 1"/>
    <property type="match status" value="1"/>
</dbReference>
<dbReference type="OrthoDB" id="1937206at2759"/>
<dbReference type="InterPro" id="IPR008918">
    <property type="entry name" value="HhH2"/>
</dbReference>
<keyword evidence="8 16" id="KW-0269">Exonuclease</keyword>
<evidence type="ECO:0000256" key="10">
    <source>
        <dbReference type="ARBA" id="ARBA00023128"/>
    </source>
</evidence>
<dbReference type="AlphaFoldDB" id="A0A023B9S8"/>
<keyword evidence="1 16" id="KW-0597">Phosphoprotein</keyword>
<dbReference type="SMART" id="SM00279">
    <property type="entry name" value="HhH2"/>
    <property type="match status" value="1"/>
</dbReference>
<feature type="coiled-coil region" evidence="17">
    <location>
        <begin position="99"/>
        <end position="126"/>
    </location>
</feature>
<evidence type="ECO:0000259" key="19">
    <source>
        <dbReference type="SMART" id="SM00475"/>
    </source>
</evidence>
<dbReference type="GO" id="GO:0005654">
    <property type="term" value="C:nucleoplasm"/>
    <property type="evidence" value="ECO:0007669"/>
    <property type="project" value="UniProtKB-SubCell"/>
</dbReference>
<evidence type="ECO:0000256" key="5">
    <source>
        <dbReference type="ARBA" id="ARBA00022759"/>
    </source>
</evidence>
<dbReference type="GO" id="GO:0043137">
    <property type="term" value="P:DNA replication, removal of RNA primer"/>
    <property type="evidence" value="ECO:0007669"/>
    <property type="project" value="UniProtKB-UniRule"/>
</dbReference>
<dbReference type="GO" id="GO:0005730">
    <property type="term" value="C:nucleolus"/>
    <property type="evidence" value="ECO:0007669"/>
    <property type="project" value="UniProtKB-SubCell"/>
</dbReference>
<dbReference type="GO" id="GO:0005739">
    <property type="term" value="C:mitochondrion"/>
    <property type="evidence" value="ECO:0007669"/>
    <property type="project" value="UniProtKB-SubCell"/>
</dbReference>
<evidence type="ECO:0000256" key="6">
    <source>
        <dbReference type="ARBA" id="ARBA00022763"/>
    </source>
</evidence>
<dbReference type="CDD" id="cd09867">
    <property type="entry name" value="PIN_FEN1"/>
    <property type="match status" value="1"/>
</dbReference>
<comment type="cofactor">
    <cofactor evidence="16">
        <name>Mg(2+)</name>
        <dbReference type="ChEBI" id="CHEBI:18420"/>
    </cofactor>
    <text evidence="16">Binds 2 magnesium ions per subunit. They probably participate in the reaction catalyzed by the enzyme. May bind an additional third magnesium ion after substrate binding.</text>
</comment>
<evidence type="ECO:0000313" key="22">
    <source>
        <dbReference type="EMBL" id="EZG74926.1"/>
    </source>
</evidence>
<dbReference type="SUPFAM" id="SSF47807">
    <property type="entry name" value="5' to 3' exonuclease, C-terminal subdomain"/>
    <property type="match status" value="1"/>
</dbReference>
<comment type="caution">
    <text evidence="22">The sequence shown here is derived from an EMBL/GenBank/DDBJ whole genome shotgun (WGS) entry which is preliminary data.</text>
</comment>
<evidence type="ECO:0000256" key="1">
    <source>
        <dbReference type="ARBA" id="ARBA00022553"/>
    </source>
</evidence>
<evidence type="ECO:0000256" key="3">
    <source>
        <dbReference type="ARBA" id="ARBA00022722"/>
    </source>
</evidence>
<evidence type="ECO:0000256" key="7">
    <source>
        <dbReference type="ARBA" id="ARBA00022801"/>
    </source>
</evidence>
<dbReference type="RefSeq" id="XP_011129616.1">
    <property type="nucleotide sequence ID" value="XM_011131314.1"/>
</dbReference>
<keyword evidence="5 16" id="KW-0255">Endonuclease</keyword>
<dbReference type="HAMAP" id="MF_00614">
    <property type="entry name" value="Fen"/>
    <property type="match status" value="1"/>
</dbReference>
<dbReference type="InterPro" id="IPR006086">
    <property type="entry name" value="XPG-I_dom"/>
</dbReference>
<dbReference type="SMART" id="SM00485">
    <property type="entry name" value="XPGN"/>
    <property type="match status" value="1"/>
</dbReference>
<feature type="domain" description="XPG-I" evidence="20">
    <location>
        <begin position="148"/>
        <end position="219"/>
    </location>
</feature>
<dbReference type="InterPro" id="IPR036279">
    <property type="entry name" value="5-3_exonuclease_C_sf"/>
</dbReference>
<dbReference type="SMART" id="SM00484">
    <property type="entry name" value="XPGI"/>
    <property type="match status" value="1"/>
</dbReference>
<evidence type="ECO:0000256" key="17">
    <source>
        <dbReference type="SAM" id="Coils"/>
    </source>
</evidence>
<evidence type="ECO:0000256" key="13">
    <source>
        <dbReference type="ARBA" id="ARBA00029382"/>
    </source>
</evidence>
<evidence type="ECO:0000256" key="12">
    <source>
        <dbReference type="ARBA" id="ARBA00023242"/>
    </source>
</evidence>
<dbReference type="PANTHER" id="PTHR11081:SF9">
    <property type="entry name" value="FLAP ENDONUCLEASE 1"/>
    <property type="match status" value="1"/>
</dbReference>
<evidence type="ECO:0000256" key="8">
    <source>
        <dbReference type="ARBA" id="ARBA00022839"/>
    </source>
</evidence>
<keyword evidence="3 16" id="KW-0540">Nuclease</keyword>
<feature type="region of interest" description="Disordered" evidence="18">
    <location>
        <begin position="297"/>
        <end position="370"/>
    </location>
</feature>
<dbReference type="InterPro" id="IPR002421">
    <property type="entry name" value="5-3_exonuclease"/>
</dbReference>
<dbReference type="InterPro" id="IPR023426">
    <property type="entry name" value="Flap_endonuc"/>
</dbReference>
<keyword evidence="6 16" id="KW-0227">DNA damage</keyword>
<keyword evidence="2 16" id="KW-0235">DNA replication</keyword>
<keyword evidence="17" id="KW-0175">Coiled coil</keyword>